<dbReference type="InParanoid" id="E9HNZ0"/>
<feature type="compositionally biased region" description="Basic and acidic residues" evidence="1">
    <location>
        <begin position="49"/>
        <end position="67"/>
    </location>
</feature>
<name>E9HNZ0_DAPPU</name>
<evidence type="ECO:0000313" key="2">
    <source>
        <dbReference type="EMBL" id="EFX66548.1"/>
    </source>
</evidence>
<evidence type="ECO:0000313" key="3">
    <source>
        <dbReference type="Proteomes" id="UP000000305"/>
    </source>
</evidence>
<dbReference type="Proteomes" id="UP000000305">
    <property type="component" value="Unassembled WGS sequence"/>
</dbReference>
<organism evidence="2 3">
    <name type="scientific">Daphnia pulex</name>
    <name type="common">Water flea</name>
    <dbReference type="NCBI Taxonomy" id="6669"/>
    <lineage>
        <taxon>Eukaryota</taxon>
        <taxon>Metazoa</taxon>
        <taxon>Ecdysozoa</taxon>
        <taxon>Arthropoda</taxon>
        <taxon>Crustacea</taxon>
        <taxon>Branchiopoda</taxon>
        <taxon>Diplostraca</taxon>
        <taxon>Cladocera</taxon>
        <taxon>Anomopoda</taxon>
        <taxon>Daphniidae</taxon>
        <taxon>Daphnia</taxon>
    </lineage>
</organism>
<protein>
    <submittedName>
        <fullName evidence="2">Uncharacterized protein</fullName>
    </submittedName>
</protein>
<dbReference type="EMBL" id="GL732700">
    <property type="protein sequence ID" value="EFX66548.1"/>
    <property type="molecule type" value="Genomic_DNA"/>
</dbReference>
<dbReference type="HOGENOM" id="CLU_1504956_0_0_1"/>
<accession>E9HNZ0</accession>
<reference evidence="2 3" key="1">
    <citation type="journal article" date="2011" name="Science">
        <title>The ecoresponsive genome of Daphnia pulex.</title>
        <authorList>
            <person name="Colbourne J.K."/>
            <person name="Pfrender M.E."/>
            <person name="Gilbert D."/>
            <person name="Thomas W.K."/>
            <person name="Tucker A."/>
            <person name="Oakley T.H."/>
            <person name="Tokishita S."/>
            <person name="Aerts A."/>
            <person name="Arnold G.J."/>
            <person name="Basu M.K."/>
            <person name="Bauer D.J."/>
            <person name="Caceres C.E."/>
            <person name="Carmel L."/>
            <person name="Casola C."/>
            <person name="Choi J.H."/>
            <person name="Detter J.C."/>
            <person name="Dong Q."/>
            <person name="Dusheyko S."/>
            <person name="Eads B.D."/>
            <person name="Frohlich T."/>
            <person name="Geiler-Samerotte K.A."/>
            <person name="Gerlach D."/>
            <person name="Hatcher P."/>
            <person name="Jogdeo S."/>
            <person name="Krijgsveld J."/>
            <person name="Kriventseva E.V."/>
            <person name="Kultz D."/>
            <person name="Laforsch C."/>
            <person name="Lindquist E."/>
            <person name="Lopez J."/>
            <person name="Manak J.R."/>
            <person name="Muller J."/>
            <person name="Pangilinan J."/>
            <person name="Patwardhan R.P."/>
            <person name="Pitluck S."/>
            <person name="Pritham E.J."/>
            <person name="Rechtsteiner A."/>
            <person name="Rho M."/>
            <person name="Rogozin I.B."/>
            <person name="Sakarya O."/>
            <person name="Salamov A."/>
            <person name="Schaack S."/>
            <person name="Shapiro H."/>
            <person name="Shiga Y."/>
            <person name="Skalitzky C."/>
            <person name="Smith Z."/>
            <person name="Souvorov A."/>
            <person name="Sung W."/>
            <person name="Tang Z."/>
            <person name="Tsuchiya D."/>
            <person name="Tu H."/>
            <person name="Vos H."/>
            <person name="Wang M."/>
            <person name="Wolf Y.I."/>
            <person name="Yamagata H."/>
            <person name="Yamada T."/>
            <person name="Ye Y."/>
            <person name="Shaw J.R."/>
            <person name="Andrews J."/>
            <person name="Crease T.J."/>
            <person name="Tang H."/>
            <person name="Lucas S.M."/>
            <person name="Robertson H.M."/>
            <person name="Bork P."/>
            <person name="Koonin E.V."/>
            <person name="Zdobnov E.M."/>
            <person name="Grigoriev I.V."/>
            <person name="Lynch M."/>
            <person name="Boore J.L."/>
        </authorList>
    </citation>
    <scope>NUCLEOTIDE SEQUENCE [LARGE SCALE GENOMIC DNA]</scope>
</reference>
<dbReference type="AlphaFoldDB" id="E9HNZ0"/>
<evidence type="ECO:0000256" key="1">
    <source>
        <dbReference type="SAM" id="MobiDB-lite"/>
    </source>
</evidence>
<gene>
    <name evidence="2" type="ORF">DAPPUDRAFT_262941</name>
</gene>
<dbReference type="KEGG" id="dpx:DAPPUDRAFT_262941"/>
<feature type="region of interest" description="Disordered" evidence="1">
    <location>
        <begin position="1"/>
        <end position="95"/>
    </location>
</feature>
<keyword evidence="3" id="KW-1185">Reference proteome</keyword>
<proteinExistence type="predicted"/>
<sequence>MVLTAKKSTRQSPPQESPGPIAEETPQIEVVTPEIRSLNLNGRTGEVGPHVDSEDLPAKGREPEVKSSQRISAETGHQDLTQIQGHPKTPRNRTNFNHRQLKNCYGDIVRDFVQTITPCIDTKLARMLLEEGKTFADTRSERILICSTHRQNHLTASTEGVSDWNGRAPAVIRLNLISA</sequence>